<evidence type="ECO:0000313" key="3">
    <source>
        <dbReference type="Proteomes" id="UP000297244"/>
    </source>
</evidence>
<dbReference type="SUPFAM" id="SSF52980">
    <property type="entry name" value="Restriction endonuclease-like"/>
    <property type="match status" value="1"/>
</dbReference>
<organism evidence="2 3">
    <name type="scientific">Thermus tengchongensis</name>
    <dbReference type="NCBI Taxonomy" id="1214928"/>
    <lineage>
        <taxon>Bacteria</taxon>
        <taxon>Thermotogati</taxon>
        <taxon>Deinococcota</taxon>
        <taxon>Deinococci</taxon>
        <taxon>Thermales</taxon>
        <taxon>Thermaceae</taxon>
        <taxon>Thermus</taxon>
    </lineage>
</organism>
<gene>
    <name evidence="2" type="ORF">E0489_01310</name>
</gene>
<dbReference type="GO" id="GO:0004519">
    <property type="term" value="F:endonuclease activity"/>
    <property type="evidence" value="ECO:0007669"/>
    <property type="project" value="UniProtKB-KW"/>
</dbReference>
<dbReference type="Gene3D" id="3.90.1570.10">
    <property type="entry name" value="tt1808, chain A"/>
    <property type="match status" value="1"/>
</dbReference>
<reference evidence="2 3" key="1">
    <citation type="submission" date="2019-03" db="EMBL/GenBank/DDBJ databases">
        <title>Thermus tengchongensis species for the arsenic transformation mechanism.</title>
        <authorList>
            <person name="Yuan G.C."/>
        </authorList>
    </citation>
    <scope>NUCLEOTIDE SEQUENCE [LARGE SCALE GENOMIC DNA]</scope>
    <source>
        <strain evidence="2 3">15Y</strain>
    </source>
</reference>
<evidence type="ECO:0000313" key="2">
    <source>
        <dbReference type="EMBL" id="TFU18185.1"/>
    </source>
</evidence>
<dbReference type="InterPro" id="IPR008538">
    <property type="entry name" value="Uma2"/>
</dbReference>
<evidence type="ECO:0000259" key="1">
    <source>
        <dbReference type="Pfam" id="PF05685"/>
    </source>
</evidence>
<keyword evidence="2" id="KW-0255">Endonuclease</keyword>
<dbReference type="EMBL" id="SKBL01000001">
    <property type="protein sequence ID" value="TFU18185.1"/>
    <property type="molecule type" value="Genomic_DNA"/>
</dbReference>
<dbReference type="PANTHER" id="PTHR36558:SF1">
    <property type="entry name" value="RESTRICTION ENDONUCLEASE DOMAIN-CONTAINING PROTEIN-RELATED"/>
    <property type="match status" value="1"/>
</dbReference>
<proteinExistence type="predicted"/>
<dbReference type="Pfam" id="PF05685">
    <property type="entry name" value="Uma2"/>
    <property type="match status" value="1"/>
</dbReference>
<sequence length="223" mass="25449">MGPVGEAAKLLRPMGAEEYLAWEASQEERHELLEGVPYAMAGASEAHNLLVGNLYFLLRPAAQARGCRVFFSDMRLRVSERTFYYPDLMVVCGEDPHPLYKERPCLVVEVLSEGTEATDRREKLWRYREIPSLQGYLLVESRTRRVEGYFRGAEGWLYRVFEGEEVEVPSSRRACPWGLFTRGWSLPRGRFSFTLATLWGMRESGGRWASALGSRGRLSTGSR</sequence>
<dbReference type="CDD" id="cd06260">
    <property type="entry name" value="DUF820-like"/>
    <property type="match status" value="1"/>
</dbReference>
<dbReference type="InterPro" id="IPR012296">
    <property type="entry name" value="Nuclease_put_TT1808"/>
</dbReference>
<keyword evidence="2" id="KW-0378">Hydrolase</keyword>
<dbReference type="InterPro" id="IPR011335">
    <property type="entry name" value="Restrct_endonuc-II-like"/>
</dbReference>
<protein>
    <submittedName>
        <fullName evidence="2">Uma2 family endonuclease</fullName>
    </submittedName>
</protein>
<accession>A0ABY2K9V3</accession>
<comment type="caution">
    <text evidence="2">The sequence shown here is derived from an EMBL/GenBank/DDBJ whole genome shotgun (WGS) entry which is preliminary data.</text>
</comment>
<name>A0ABY2K9V3_9DEIN</name>
<feature type="domain" description="Putative restriction endonuclease" evidence="1">
    <location>
        <begin position="17"/>
        <end position="168"/>
    </location>
</feature>
<keyword evidence="3" id="KW-1185">Reference proteome</keyword>
<keyword evidence="2" id="KW-0540">Nuclease</keyword>
<dbReference type="PANTHER" id="PTHR36558">
    <property type="entry name" value="GLR1098 PROTEIN"/>
    <property type="match status" value="1"/>
</dbReference>
<dbReference type="Proteomes" id="UP000297244">
    <property type="component" value="Unassembled WGS sequence"/>
</dbReference>